<name>B2ILK5_BEII9</name>
<dbReference type="Pfam" id="PF13640">
    <property type="entry name" value="2OG-FeII_Oxy_3"/>
    <property type="match status" value="1"/>
</dbReference>
<keyword evidence="3" id="KW-1185">Reference proteome</keyword>
<evidence type="ECO:0000313" key="3">
    <source>
        <dbReference type="Proteomes" id="UP000001695"/>
    </source>
</evidence>
<dbReference type="InterPro" id="IPR044862">
    <property type="entry name" value="Pro_4_hyd_alph_FE2OG_OXY"/>
</dbReference>
<evidence type="ECO:0000313" key="2">
    <source>
        <dbReference type="EMBL" id="ACB97405.1"/>
    </source>
</evidence>
<accession>B2ILK5</accession>
<gene>
    <name evidence="2" type="ordered locus">Bind_3876</name>
</gene>
<keyword evidence="2" id="KW-0614">Plasmid</keyword>
<feature type="domain" description="Prolyl 4-hydroxylase alpha subunit Fe(2+) 2OG dioxygenase" evidence="1">
    <location>
        <begin position="151"/>
        <end position="249"/>
    </location>
</feature>
<dbReference type="AlphaFoldDB" id="B2ILK5"/>
<dbReference type="KEGG" id="bid:Bind_3876"/>
<dbReference type="Proteomes" id="UP000001695">
    <property type="component" value="Plasmid pBIND02"/>
</dbReference>
<dbReference type="Gene3D" id="2.60.120.620">
    <property type="entry name" value="q2cbj1_9rhob like domain"/>
    <property type="match status" value="1"/>
</dbReference>
<reference evidence="2 3" key="1">
    <citation type="submission" date="2008-03" db="EMBL/GenBank/DDBJ databases">
        <title>Complete sequence of plasmid2 of Beijerinckia indica subsp. indica ATCC 9039.</title>
        <authorList>
            <consortium name="US DOE Joint Genome Institute"/>
            <person name="Copeland A."/>
            <person name="Lucas S."/>
            <person name="Lapidus A."/>
            <person name="Glavina del Rio T."/>
            <person name="Dalin E."/>
            <person name="Tice H."/>
            <person name="Bruce D."/>
            <person name="Goodwin L."/>
            <person name="Pitluck S."/>
            <person name="LaButti K."/>
            <person name="Schmutz J."/>
            <person name="Larimer F."/>
            <person name="Land M."/>
            <person name="Hauser L."/>
            <person name="Kyrpides N."/>
            <person name="Ivanova N."/>
            <person name="Dunfield P.F."/>
            <person name="Dedysh S.N."/>
            <person name="Liesack W."/>
            <person name="Saw J.H."/>
            <person name="Alam M."/>
            <person name="Chen Y."/>
            <person name="Murrell J.C."/>
            <person name="Richardson P."/>
        </authorList>
    </citation>
    <scope>NUCLEOTIDE SEQUENCE [LARGE SCALE GENOMIC DNA]</scope>
    <source>
        <strain evidence="3">ATCC 9039 / DSM 1715 / NCIMB 8712</strain>
        <plasmid evidence="2 3">pBIND02</plasmid>
    </source>
</reference>
<dbReference type="eggNOG" id="COG3751">
    <property type="taxonomic scope" value="Bacteria"/>
</dbReference>
<organism evidence="2 3">
    <name type="scientific">Beijerinckia indica subsp. indica (strain ATCC 9039 / DSM 1715 / NCIMB 8712)</name>
    <dbReference type="NCBI Taxonomy" id="395963"/>
    <lineage>
        <taxon>Bacteria</taxon>
        <taxon>Pseudomonadati</taxon>
        <taxon>Pseudomonadota</taxon>
        <taxon>Alphaproteobacteria</taxon>
        <taxon>Hyphomicrobiales</taxon>
        <taxon>Beijerinckiaceae</taxon>
        <taxon>Beijerinckia</taxon>
    </lineage>
</organism>
<proteinExistence type="predicted"/>
<geneLocation type="plasmid" evidence="2 3">
    <name>pBIND02</name>
</geneLocation>
<evidence type="ECO:0000259" key="1">
    <source>
        <dbReference type="Pfam" id="PF13640"/>
    </source>
</evidence>
<dbReference type="HOGENOM" id="CLU_078769_1_0_5"/>
<dbReference type="EMBL" id="CP001018">
    <property type="protein sequence ID" value="ACB97405.1"/>
    <property type="molecule type" value="Genomic_DNA"/>
</dbReference>
<sequence>MLEDTMLVLPSFSPSTADNGSIGDHVVIDGVSIGLDEIVNSAIFTPQTVKNLNKAFLAAKPFPYLVLDGLINPRLLELMLVDFERLNWNDWRRHDNVNEFKRGSAPNTRFGNASQLYFDTVYSGRFVEFMENVTGIEGLITDPALYSGGLHDIPTGGKFAAHIDFNQHRVTRLDNRLVFITYLNKNWRPEYGGELELWDMDKDEPSVRVIPEFGRSVVFLQSSKSLHGHPTPVNAPDGRHRRSAATYFYSNVGTAKAGEAYHPTQFGKTVSLVQKQEKLKNTLKYFTPPVLIDVVRKLASARHPSKTNR</sequence>
<protein>
    <recommendedName>
        <fullName evidence="1">Prolyl 4-hydroxylase alpha subunit Fe(2+) 2OG dioxygenase domain-containing protein</fullName>
    </recommendedName>
</protein>
<dbReference type="RefSeq" id="WP_012382794.1">
    <property type="nucleotide sequence ID" value="NC_010578.1"/>
</dbReference>